<keyword evidence="2" id="KW-1185">Reference proteome</keyword>
<dbReference type="GeneID" id="51929697"/>
<evidence type="ECO:0000313" key="1">
    <source>
        <dbReference type="EMBL" id="MET3867934.1"/>
    </source>
</evidence>
<evidence type="ECO:0000313" key="2">
    <source>
        <dbReference type="Proteomes" id="UP001549119"/>
    </source>
</evidence>
<accession>A0ABV2NN78</accession>
<reference evidence="1 2" key="1">
    <citation type="submission" date="2024-06" db="EMBL/GenBank/DDBJ databases">
        <title>Genomics of switchgrass bacterial isolates.</title>
        <authorList>
            <person name="Shade A."/>
        </authorList>
    </citation>
    <scope>NUCLEOTIDE SEQUENCE [LARGE SCALE GENOMIC DNA]</scope>
    <source>
        <strain evidence="1 2">PvP084</strain>
    </source>
</reference>
<protein>
    <recommendedName>
        <fullName evidence="3">Alpha/beta hydrolase</fullName>
    </recommendedName>
</protein>
<dbReference type="Proteomes" id="UP001549119">
    <property type="component" value="Unassembled WGS sequence"/>
</dbReference>
<organism evidence="1 2">
    <name type="scientific">Methylobacterium radiotolerans</name>
    <dbReference type="NCBI Taxonomy" id="31998"/>
    <lineage>
        <taxon>Bacteria</taxon>
        <taxon>Pseudomonadati</taxon>
        <taxon>Pseudomonadota</taxon>
        <taxon>Alphaproteobacteria</taxon>
        <taxon>Hyphomicrobiales</taxon>
        <taxon>Methylobacteriaceae</taxon>
        <taxon>Methylobacterium</taxon>
    </lineage>
</organism>
<name>A0ABV2NN78_9HYPH</name>
<dbReference type="EMBL" id="JBEPNW010000002">
    <property type="protein sequence ID" value="MET3867934.1"/>
    <property type="molecule type" value="Genomic_DNA"/>
</dbReference>
<comment type="caution">
    <text evidence="1">The sequence shown here is derived from an EMBL/GenBank/DDBJ whole genome shotgun (WGS) entry which is preliminary data.</text>
</comment>
<proteinExistence type="predicted"/>
<sequence length="50" mass="5197">MLARPFRLIAPALAALGLVALRLASPFIGPVSPPQPGASDDGGVVFRHYL</sequence>
<evidence type="ECO:0008006" key="3">
    <source>
        <dbReference type="Google" id="ProtNLM"/>
    </source>
</evidence>
<dbReference type="RefSeq" id="WP_012319419.1">
    <property type="nucleotide sequence ID" value="NZ_BJXP01000052.1"/>
</dbReference>
<gene>
    <name evidence="1" type="ORF">ABIC20_005243</name>
</gene>